<feature type="transmembrane region" description="Helical" evidence="1">
    <location>
        <begin position="20"/>
        <end position="42"/>
    </location>
</feature>
<feature type="transmembrane region" description="Helical" evidence="1">
    <location>
        <begin position="128"/>
        <end position="154"/>
    </location>
</feature>
<keyword evidence="1" id="KW-1133">Transmembrane helix</keyword>
<comment type="caution">
    <text evidence="2">The sequence shown here is derived from an EMBL/GenBank/DDBJ whole genome shotgun (WGS) entry which is preliminary data.</text>
</comment>
<evidence type="ECO:0008006" key="4">
    <source>
        <dbReference type="Google" id="ProtNLM"/>
    </source>
</evidence>
<reference evidence="2 3" key="1">
    <citation type="submission" date="2017-12" db="EMBL/GenBank/DDBJ databases">
        <title>Sequencing, de novo assembly and annotation of complete genome of a new Thraustochytrid species, strain FCC1311.</title>
        <authorList>
            <person name="Sedici K."/>
            <person name="Godart F."/>
            <person name="Aiese Cigliano R."/>
            <person name="Sanseverino W."/>
            <person name="Barakat M."/>
            <person name="Ortet P."/>
            <person name="Marechal E."/>
            <person name="Cagnac O."/>
            <person name="Amato A."/>
        </authorList>
    </citation>
    <scope>NUCLEOTIDE SEQUENCE [LARGE SCALE GENOMIC DNA]</scope>
</reference>
<protein>
    <recommendedName>
        <fullName evidence="4">MARVEL domain-containing protein</fullName>
    </recommendedName>
</protein>
<feature type="transmembrane region" description="Helical" evidence="1">
    <location>
        <begin position="54"/>
        <end position="80"/>
    </location>
</feature>
<dbReference type="Proteomes" id="UP000241890">
    <property type="component" value="Unassembled WGS sequence"/>
</dbReference>
<dbReference type="AlphaFoldDB" id="A0A2R5G0L5"/>
<name>A0A2R5G0L5_9STRA</name>
<keyword evidence="3" id="KW-1185">Reference proteome</keyword>
<dbReference type="EMBL" id="BEYU01000006">
    <property type="protein sequence ID" value="GBG24567.1"/>
    <property type="molecule type" value="Genomic_DNA"/>
</dbReference>
<accession>A0A2R5G0L5</accession>
<sequence>MMASMSSLFHPSTAAEVTKVIKVLTVLRAIQAVLAAVALGLAAGDSFYAGSNVISWSIAAAVLGLLFALFSGILGVLIFMQVTQNDTVVASFALSGMPGDLILSYAAISGFSCVATLSTNCTSYSSVYFTYSCGNISAAAAFYFFLFVSYFVALPFSRAIYQNKELLSTGAPKAQSSPAEVQA</sequence>
<keyword evidence="1" id="KW-0472">Membrane</keyword>
<evidence type="ECO:0000313" key="2">
    <source>
        <dbReference type="EMBL" id="GBG24567.1"/>
    </source>
</evidence>
<proteinExistence type="predicted"/>
<keyword evidence="1" id="KW-0812">Transmembrane</keyword>
<gene>
    <name evidence="2" type="ORF">FCC1311_007862</name>
</gene>
<dbReference type="InParanoid" id="A0A2R5G0L5"/>
<organism evidence="2 3">
    <name type="scientific">Hondaea fermentalgiana</name>
    <dbReference type="NCBI Taxonomy" id="2315210"/>
    <lineage>
        <taxon>Eukaryota</taxon>
        <taxon>Sar</taxon>
        <taxon>Stramenopiles</taxon>
        <taxon>Bigyra</taxon>
        <taxon>Labyrinthulomycetes</taxon>
        <taxon>Thraustochytrida</taxon>
        <taxon>Thraustochytriidae</taxon>
        <taxon>Hondaea</taxon>
    </lineage>
</organism>
<evidence type="ECO:0000313" key="3">
    <source>
        <dbReference type="Proteomes" id="UP000241890"/>
    </source>
</evidence>
<evidence type="ECO:0000256" key="1">
    <source>
        <dbReference type="SAM" id="Phobius"/>
    </source>
</evidence>